<dbReference type="Proteomes" id="UP000294545">
    <property type="component" value="Unassembled WGS sequence"/>
</dbReference>
<keyword evidence="1" id="KW-0732">Signal</keyword>
<accession>A0A4R1N2H7</accession>
<gene>
    <name evidence="2" type="ORF">EDC19_0622</name>
</gene>
<dbReference type="AlphaFoldDB" id="A0A4R1N2H7"/>
<evidence type="ECO:0000313" key="3">
    <source>
        <dbReference type="Proteomes" id="UP000294545"/>
    </source>
</evidence>
<dbReference type="PANTHER" id="PTHR34387">
    <property type="entry name" value="SLR1258 PROTEIN"/>
    <property type="match status" value="1"/>
</dbReference>
<comment type="caution">
    <text evidence="2">The sequence shown here is derived from an EMBL/GenBank/DDBJ whole genome shotgun (WGS) entry which is preliminary data.</text>
</comment>
<dbReference type="Gene3D" id="3.30.110.170">
    <property type="entry name" value="Protein of unknown function (DUF541), domain 1"/>
    <property type="match status" value="1"/>
</dbReference>
<proteinExistence type="predicted"/>
<sequence length="250" mass="27006">MKRISKKLIITTLTLALVVTTGILSTAVMNQSVTASENPTTVNTLNVNGKGTITVEPDMAYISVGVRTEDKDAEVAQKQNSQTMNKVIDAIKELGINEEDIQTSNFNLRPQYVTNRDDASITDVEKYVVTHYLEVTVRDIDTVGNVLDTAISSGANLSNSIRFTISDSEEAYHKALVLALTNAQGKADALANALDVSIGAPINVTEQSSYNAPVTYGDANIRFSFDSAESMPVETGELEVTANISVVYEY</sequence>
<name>A0A4R1N2H7_9FIRM</name>
<feature type="chain" id="PRO_5038622106" description="SIMPL domain-containing protein" evidence="1">
    <location>
        <begin position="31"/>
        <end position="250"/>
    </location>
</feature>
<evidence type="ECO:0000256" key="1">
    <source>
        <dbReference type="SAM" id="SignalP"/>
    </source>
</evidence>
<protein>
    <recommendedName>
        <fullName evidence="4">SIMPL domain-containing protein</fullName>
    </recommendedName>
</protein>
<dbReference type="InterPro" id="IPR007497">
    <property type="entry name" value="SIMPL/DUF541"/>
</dbReference>
<feature type="signal peptide" evidence="1">
    <location>
        <begin position="1"/>
        <end position="30"/>
    </location>
</feature>
<organism evidence="2 3">
    <name type="scientific">Natranaerovirga hydrolytica</name>
    <dbReference type="NCBI Taxonomy" id="680378"/>
    <lineage>
        <taxon>Bacteria</taxon>
        <taxon>Bacillati</taxon>
        <taxon>Bacillota</taxon>
        <taxon>Clostridia</taxon>
        <taxon>Lachnospirales</taxon>
        <taxon>Natranaerovirgaceae</taxon>
        <taxon>Natranaerovirga</taxon>
    </lineage>
</organism>
<dbReference type="RefSeq" id="WP_132280361.1">
    <property type="nucleotide sequence ID" value="NZ_SMGQ01000011.1"/>
</dbReference>
<dbReference type="GO" id="GO:0006974">
    <property type="term" value="P:DNA damage response"/>
    <property type="evidence" value="ECO:0007669"/>
    <property type="project" value="TreeGrafter"/>
</dbReference>
<dbReference type="OrthoDB" id="9785192at2"/>
<evidence type="ECO:0008006" key="4">
    <source>
        <dbReference type="Google" id="ProtNLM"/>
    </source>
</evidence>
<reference evidence="2 3" key="1">
    <citation type="submission" date="2019-03" db="EMBL/GenBank/DDBJ databases">
        <title>Genomic Encyclopedia of Type Strains, Phase IV (KMG-IV): sequencing the most valuable type-strain genomes for metagenomic binning, comparative biology and taxonomic classification.</title>
        <authorList>
            <person name="Goeker M."/>
        </authorList>
    </citation>
    <scope>NUCLEOTIDE SEQUENCE [LARGE SCALE GENOMIC DNA]</scope>
    <source>
        <strain evidence="2 3">DSM 24176</strain>
    </source>
</reference>
<dbReference type="EMBL" id="SMGQ01000011">
    <property type="protein sequence ID" value="TCK98204.1"/>
    <property type="molecule type" value="Genomic_DNA"/>
</dbReference>
<keyword evidence="3" id="KW-1185">Reference proteome</keyword>
<dbReference type="Pfam" id="PF04402">
    <property type="entry name" value="SIMPL"/>
    <property type="match status" value="1"/>
</dbReference>
<dbReference type="Gene3D" id="3.30.70.2970">
    <property type="entry name" value="Protein of unknown function (DUF541), domain 2"/>
    <property type="match status" value="1"/>
</dbReference>
<dbReference type="PANTHER" id="PTHR34387:SF1">
    <property type="entry name" value="PERIPLASMIC IMMUNOGENIC PROTEIN"/>
    <property type="match status" value="1"/>
</dbReference>
<dbReference type="InterPro" id="IPR052022">
    <property type="entry name" value="26kDa_periplasmic_antigen"/>
</dbReference>
<evidence type="ECO:0000313" key="2">
    <source>
        <dbReference type="EMBL" id="TCK98204.1"/>
    </source>
</evidence>